<dbReference type="EMBL" id="JSXS01000031">
    <property type="protein sequence ID" value="KIL32351.1"/>
    <property type="molecule type" value="Genomic_DNA"/>
</dbReference>
<dbReference type="Gene3D" id="3.20.20.210">
    <property type="match status" value="1"/>
</dbReference>
<dbReference type="Pfam" id="PF01717">
    <property type="entry name" value="Meth_synt_2"/>
    <property type="match status" value="1"/>
</dbReference>
<dbReference type="CDD" id="cd03311">
    <property type="entry name" value="CIMS_C_terminal_like"/>
    <property type="match status" value="1"/>
</dbReference>
<sequence length="402" mass="46070">MSRKLFLIQRKSFFTFEWKEGMDNMSQQTTPAEQKSLQRKKPPFRADQVGSLLRSEPVKKARLQKAAGDITAEQLRQIENDEIIRIVEKQKETGLNVVTDGEFRRAWWHFDFLENLDGVEPFTPEQGIQFHNVQTKARGIKVTGDIDFSTHPMLEDYSFLHSIAGDATPKMTIPSPNMLFFRGKLEKGAYKNDYHLFQHDVSKAYKKAIQAFYDRGCRYLQLDDTAWAVFLSEKGLKQIEAFGTTPDELRQLFAKSINDAIADRPDDLTVTMHICRGNFQSTWTAEGGYDAAAETIFDGLNLDGLFLEYDDSRSGGFEPLRYVKRSDLQLVLGLVTSKFGELEHPDDVKRRIEEASRYVSLDQLCLSPQCGFASTEEGNKLTEEQQWAKLRHVVEIANDVWK</sequence>
<dbReference type="PANTHER" id="PTHR43844">
    <property type="entry name" value="METHIONINE SYNTHASE"/>
    <property type="match status" value="1"/>
</dbReference>
<dbReference type="AlphaFoldDB" id="A0ABD3ZVV0"/>
<name>A0ABD3ZVV0_BACIU</name>
<evidence type="ECO:0000313" key="4">
    <source>
        <dbReference type="Proteomes" id="UP000031970"/>
    </source>
</evidence>
<dbReference type="NCBIfam" id="NF005085">
    <property type="entry name" value="PRK06520.1"/>
    <property type="match status" value="1"/>
</dbReference>
<organism evidence="3 4">
    <name type="scientific">Bacillus subtilis subsp. subtilis</name>
    <dbReference type="NCBI Taxonomy" id="135461"/>
    <lineage>
        <taxon>Bacteria</taxon>
        <taxon>Bacillati</taxon>
        <taxon>Bacillota</taxon>
        <taxon>Bacilli</taxon>
        <taxon>Bacillales</taxon>
        <taxon>Bacillaceae</taxon>
        <taxon>Bacillus</taxon>
    </lineage>
</organism>
<evidence type="ECO:0000259" key="2">
    <source>
        <dbReference type="Pfam" id="PF01717"/>
    </source>
</evidence>
<evidence type="ECO:0000313" key="3">
    <source>
        <dbReference type="EMBL" id="KIL32351.1"/>
    </source>
</evidence>
<dbReference type="InterPro" id="IPR002629">
    <property type="entry name" value="Met_Synth_C/arc"/>
</dbReference>
<evidence type="ECO:0000256" key="1">
    <source>
        <dbReference type="SAM" id="MobiDB-lite"/>
    </source>
</evidence>
<dbReference type="Proteomes" id="UP000031970">
    <property type="component" value="Unassembled WGS sequence"/>
</dbReference>
<feature type="compositionally biased region" description="Polar residues" evidence="1">
    <location>
        <begin position="24"/>
        <end position="35"/>
    </location>
</feature>
<comment type="caution">
    <text evidence="3">The sequence shown here is derived from an EMBL/GenBank/DDBJ whole genome shotgun (WGS) entry which is preliminary data.</text>
</comment>
<dbReference type="InterPro" id="IPR038071">
    <property type="entry name" value="UROD/MetE-like_sf"/>
</dbReference>
<reference evidence="3 4" key="1">
    <citation type="submission" date="2014-11" db="EMBL/GenBank/DDBJ databases">
        <title>Draft Genome Sequences of Nine Bacillus subtilis Strains that Form Spores with High Heat-Resistance.</title>
        <authorList>
            <person name="Krawcyk A.O."/>
            <person name="Berendsen E.M."/>
            <person name="de Jong A."/>
            <person name="Holsappel S."/>
            <person name="Eijlander R.T."/>
            <person name="Wells-Bennik M."/>
            <person name="Kuipers O.P."/>
        </authorList>
    </citation>
    <scope>NUCLEOTIDE SEQUENCE [LARGE SCALE GENOMIC DNA]</scope>
    <source>
        <strain evidence="3 4">B4067</strain>
    </source>
</reference>
<protein>
    <recommendedName>
        <fullName evidence="2">Cobalamin-independent methionine synthase MetE C-terminal/archaeal domain-containing protein</fullName>
    </recommendedName>
</protein>
<feature type="domain" description="Cobalamin-independent methionine synthase MetE C-terminal/archaeal" evidence="2">
    <location>
        <begin position="48"/>
        <end position="398"/>
    </location>
</feature>
<dbReference type="PANTHER" id="PTHR43844:SF1">
    <property type="entry name" value="METHIONINE SYNTHASE"/>
    <property type="match status" value="1"/>
</dbReference>
<gene>
    <name evidence="3" type="ORF">B4067_4407</name>
</gene>
<feature type="region of interest" description="Disordered" evidence="1">
    <location>
        <begin position="24"/>
        <end position="49"/>
    </location>
</feature>
<accession>A0ABD3ZVV0</accession>
<proteinExistence type="predicted"/>
<dbReference type="SUPFAM" id="SSF51726">
    <property type="entry name" value="UROD/MetE-like"/>
    <property type="match status" value="1"/>
</dbReference>